<dbReference type="RefSeq" id="WP_235433951.1">
    <property type="nucleotide sequence ID" value="NZ_HF571038.1"/>
</dbReference>
<name>A0A077M8N8_9MICO</name>
<dbReference type="GO" id="GO:0010411">
    <property type="term" value="P:xyloglucan metabolic process"/>
    <property type="evidence" value="ECO:0007669"/>
    <property type="project" value="TreeGrafter"/>
</dbReference>
<evidence type="ECO:0000256" key="1">
    <source>
        <dbReference type="SAM" id="MobiDB-lite"/>
    </source>
</evidence>
<dbReference type="InterPro" id="IPR052025">
    <property type="entry name" value="Xyloglucanase_GH74"/>
</dbReference>
<sequence length="422" mass="45562">MTPAPVPSPIWTIGHWTRPQEVFLAAYLAVPISEREAPPMSENPVRVLLGTTKGAFVLEGTAARDRWTVRGPYCDGWPINHVIGDPATGHLWAGGGEWTGAGIWRSTDGGHTWSVAKLTSGQVDEWAANDPEFAESIGWTDEPAPHGKRFGQIWSLARIGDLLYAGTKPATLLVSDDDGQSWSVVESLTDHPSAAEWIGGAAGLVLHTIIADPADPEKLWIGISSAGVFASKDGGAHWERRNDLADPDHVDPAEHPAAPSDGKVGLCVHHIVRAPGNSDVLYQQNHYGVWRSEDGGQTWHDITAGLPSTFGFPMRVHPRDPQTIWTLPLNGDMAGRFPPDAAAAVWVSHDGGRTWAAQREGLPQESCFFTVLRQGMGGDRLEPAGLYFGTNSGSVFASRDEGETWDEIARHLPTILSVEVLS</sequence>
<dbReference type="Proteomes" id="UP000035720">
    <property type="component" value="Unassembled WGS sequence"/>
</dbReference>
<evidence type="ECO:0000313" key="2">
    <source>
        <dbReference type="EMBL" id="CCI52924.1"/>
    </source>
</evidence>
<evidence type="ECO:0000313" key="3">
    <source>
        <dbReference type="Proteomes" id="UP000035720"/>
    </source>
</evidence>
<dbReference type="AlphaFoldDB" id="A0A077M8N8"/>
<dbReference type="EMBL" id="CAJC01000134">
    <property type="protein sequence ID" value="CCI52924.1"/>
    <property type="molecule type" value="Genomic_DNA"/>
</dbReference>
<comment type="caution">
    <text evidence="2">The sequence shown here is derived from an EMBL/GenBank/DDBJ whole genome shotgun (WGS) entry which is preliminary data.</text>
</comment>
<protein>
    <recommendedName>
        <fullName evidence="4">Glycosyl hydrolase</fullName>
    </recommendedName>
</protein>
<feature type="compositionally biased region" description="Basic and acidic residues" evidence="1">
    <location>
        <begin position="239"/>
        <end position="254"/>
    </location>
</feature>
<dbReference type="CDD" id="cd15482">
    <property type="entry name" value="Sialidase_non-viral"/>
    <property type="match status" value="1"/>
</dbReference>
<dbReference type="STRING" id="1193518.BN13_250012"/>
<dbReference type="InterPro" id="IPR015943">
    <property type="entry name" value="WD40/YVTN_repeat-like_dom_sf"/>
</dbReference>
<dbReference type="PANTHER" id="PTHR43739">
    <property type="entry name" value="XYLOGLUCANASE (EUROFUNG)"/>
    <property type="match status" value="1"/>
</dbReference>
<keyword evidence="3" id="KW-1185">Reference proteome</keyword>
<proteinExistence type="predicted"/>
<dbReference type="PANTHER" id="PTHR43739:SF5">
    <property type="entry name" value="EXO-ALPHA-SIALIDASE"/>
    <property type="match status" value="1"/>
</dbReference>
<dbReference type="InterPro" id="IPR002860">
    <property type="entry name" value="BNR_rpt"/>
</dbReference>
<dbReference type="Pfam" id="PF02012">
    <property type="entry name" value="BNR"/>
    <property type="match status" value="1"/>
</dbReference>
<reference evidence="2 3" key="1">
    <citation type="journal article" date="2013" name="ISME J.">
        <title>A metabolic model for members of the genus Tetrasphaera involved in enhanced biological phosphorus removal.</title>
        <authorList>
            <person name="Kristiansen R."/>
            <person name="Nguyen H.T.T."/>
            <person name="Saunders A.M."/>
            <person name="Nielsen J.L."/>
            <person name="Wimmer R."/>
            <person name="Le V.Q."/>
            <person name="McIlroy S.J."/>
            <person name="Petrovski S."/>
            <person name="Seviour R.J."/>
            <person name="Calteau A."/>
            <person name="Nielsen K.L."/>
            <person name="Nielsen P.H."/>
        </authorList>
    </citation>
    <scope>NUCLEOTIDE SEQUENCE [LARGE SCALE GENOMIC DNA]</scope>
    <source>
        <strain evidence="2 3">Ben 74</strain>
    </source>
</reference>
<accession>A0A077M8N8</accession>
<organism evidence="2 3">
    <name type="scientific">Nostocoides jenkinsii Ben 74</name>
    <dbReference type="NCBI Taxonomy" id="1193518"/>
    <lineage>
        <taxon>Bacteria</taxon>
        <taxon>Bacillati</taxon>
        <taxon>Actinomycetota</taxon>
        <taxon>Actinomycetes</taxon>
        <taxon>Micrococcales</taxon>
        <taxon>Intrasporangiaceae</taxon>
        <taxon>Nostocoides</taxon>
    </lineage>
</organism>
<feature type="region of interest" description="Disordered" evidence="1">
    <location>
        <begin position="239"/>
        <end position="261"/>
    </location>
</feature>
<gene>
    <name evidence="2" type="ORF">BN13_250012</name>
</gene>
<evidence type="ECO:0008006" key="4">
    <source>
        <dbReference type="Google" id="ProtNLM"/>
    </source>
</evidence>
<dbReference type="Gene3D" id="2.130.10.10">
    <property type="entry name" value="YVTN repeat-like/Quinoprotein amine dehydrogenase"/>
    <property type="match status" value="1"/>
</dbReference>
<dbReference type="SUPFAM" id="SSF110296">
    <property type="entry name" value="Oligoxyloglucan reducing end-specific cellobiohydrolase"/>
    <property type="match status" value="1"/>
</dbReference>